<dbReference type="Gene3D" id="3.20.20.30">
    <property type="entry name" value="Luciferase-like domain"/>
    <property type="match status" value="1"/>
</dbReference>
<organism evidence="3 4">
    <name type="scientific">Sphingomonas chungangi</name>
    <dbReference type="NCBI Taxonomy" id="2683589"/>
    <lineage>
        <taxon>Bacteria</taxon>
        <taxon>Pseudomonadati</taxon>
        <taxon>Pseudomonadota</taxon>
        <taxon>Alphaproteobacteria</taxon>
        <taxon>Sphingomonadales</taxon>
        <taxon>Sphingomonadaceae</taxon>
        <taxon>Sphingomonas</taxon>
    </lineage>
</organism>
<keyword evidence="4" id="KW-1185">Reference proteome</keyword>
<dbReference type="RefSeq" id="WP_160363524.1">
    <property type="nucleotide sequence ID" value="NZ_JACEIB010000003.1"/>
</dbReference>
<protein>
    <submittedName>
        <fullName evidence="3">LLM class flavin-dependent oxidoreductase</fullName>
    </submittedName>
</protein>
<dbReference type="InterPro" id="IPR011251">
    <property type="entry name" value="Luciferase-like_dom"/>
</dbReference>
<gene>
    <name evidence="3" type="ORF">HZF05_06365</name>
</gene>
<dbReference type="SUPFAM" id="SSF51679">
    <property type="entry name" value="Bacterial luciferase-like"/>
    <property type="match status" value="1"/>
</dbReference>
<evidence type="ECO:0000313" key="3">
    <source>
        <dbReference type="EMBL" id="MBA2933720.1"/>
    </source>
</evidence>
<dbReference type="InterPro" id="IPR050564">
    <property type="entry name" value="F420-G6PD/mer"/>
</dbReference>
<dbReference type="Pfam" id="PF00296">
    <property type="entry name" value="Bac_luciferase"/>
    <property type="match status" value="1"/>
</dbReference>
<evidence type="ECO:0000256" key="1">
    <source>
        <dbReference type="ARBA" id="ARBA00023002"/>
    </source>
</evidence>
<dbReference type="CDD" id="cd01097">
    <property type="entry name" value="Tetrahydromethanopterin_reductase"/>
    <property type="match status" value="1"/>
</dbReference>
<comment type="caution">
    <text evidence="3">The sequence shown here is derived from an EMBL/GenBank/DDBJ whole genome shotgun (WGS) entry which is preliminary data.</text>
</comment>
<dbReference type="EMBL" id="JACEIB010000003">
    <property type="protein sequence ID" value="MBA2933720.1"/>
    <property type="molecule type" value="Genomic_DNA"/>
</dbReference>
<dbReference type="PANTHER" id="PTHR43244:SF1">
    <property type="entry name" value="5,10-METHYLENETETRAHYDROMETHANOPTERIN REDUCTASE"/>
    <property type="match status" value="1"/>
</dbReference>
<dbReference type="GO" id="GO:0016705">
    <property type="term" value="F:oxidoreductase activity, acting on paired donors, with incorporation or reduction of molecular oxygen"/>
    <property type="evidence" value="ECO:0007669"/>
    <property type="project" value="InterPro"/>
</dbReference>
<evidence type="ECO:0000313" key="4">
    <source>
        <dbReference type="Proteomes" id="UP000570166"/>
    </source>
</evidence>
<dbReference type="AlphaFoldDB" id="A0A838L484"/>
<name>A0A838L484_9SPHN</name>
<evidence type="ECO:0000259" key="2">
    <source>
        <dbReference type="Pfam" id="PF00296"/>
    </source>
</evidence>
<dbReference type="InterPro" id="IPR036661">
    <property type="entry name" value="Luciferase-like_sf"/>
</dbReference>
<sequence length="353" mass="38481">MSTKANAVGAPRRFWGTMPVLPGPMLTQTVQQMEASGFEGVFVLQIYGPPFVPLAAASTVTEALKLGTGIAVAGTRSPLETAYAAIELDRISGGRFILGLGSSIPSMVEGSYGMPKAKPLGHIRETVDVIRYIIANGHKGLDPYHGTYFKADFAEMMKTEPPVRERIPIWIAALQEKMTDLAIEIGDGLMVHALWSANFTAKVQKPVIEAALAKHGRKREDIEINAWPWIAINPDKQQAIDDARATVAAYSGYKQYEPFFEKQGFGDQARACQLALGDHGDVSSVIGNVPDEMVLAFCACGPVEEVVEQIEPYWDVVDSLAPMTPYRNLSMEKLHYYYGGLFELVAAARASAQ</sequence>
<accession>A0A838L484</accession>
<feature type="domain" description="Luciferase-like" evidence="2">
    <location>
        <begin position="27"/>
        <end position="313"/>
    </location>
</feature>
<reference evidence="3 4" key="1">
    <citation type="submission" date="2020-07" db="EMBL/GenBank/DDBJ databases">
        <authorList>
            <person name="Sun Q."/>
        </authorList>
    </citation>
    <scope>NUCLEOTIDE SEQUENCE [LARGE SCALE GENOMIC DNA]</scope>
    <source>
        <strain evidence="3 4">CGMCC 1.13654</strain>
    </source>
</reference>
<keyword evidence="1" id="KW-0560">Oxidoreductase</keyword>
<dbReference type="PANTHER" id="PTHR43244">
    <property type="match status" value="1"/>
</dbReference>
<proteinExistence type="predicted"/>
<dbReference type="Proteomes" id="UP000570166">
    <property type="component" value="Unassembled WGS sequence"/>
</dbReference>